<evidence type="ECO:0008006" key="4">
    <source>
        <dbReference type="Google" id="ProtNLM"/>
    </source>
</evidence>
<dbReference type="KEGG" id="salj:SMD11_6945"/>
<feature type="transmembrane region" description="Helical" evidence="1">
    <location>
        <begin position="137"/>
        <end position="160"/>
    </location>
</feature>
<accession>A0A1Z2LE71</accession>
<dbReference type="EMBL" id="CP021744">
    <property type="protein sequence ID" value="ARZ72521.1"/>
    <property type="molecule type" value="Genomic_DNA"/>
</dbReference>
<feature type="transmembrane region" description="Helical" evidence="1">
    <location>
        <begin position="167"/>
        <end position="188"/>
    </location>
</feature>
<feature type="transmembrane region" description="Helical" evidence="1">
    <location>
        <begin position="93"/>
        <end position="117"/>
    </location>
</feature>
<reference evidence="2 3" key="1">
    <citation type="submission" date="2017-06" db="EMBL/GenBank/DDBJ databases">
        <title>Streptomyces albireticuli Genome sequencing and assembly.</title>
        <authorList>
            <person name="Wang Y."/>
            <person name="Du B."/>
            <person name="Ding Y."/>
            <person name="Liu H."/>
            <person name="Hou Q."/>
            <person name="Liu K."/>
            <person name="Yao L."/>
            <person name="Wang C."/>
        </authorList>
    </citation>
    <scope>NUCLEOTIDE SEQUENCE [LARGE SCALE GENOMIC DNA]</scope>
    <source>
        <strain evidence="2 3">MDJK11</strain>
    </source>
</reference>
<evidence type="ECO:0000313" key="2">
    <source>
        <dbReference type="EMBL" id="ARZ72521.1"/>
    </source>
</evidence>
<proteinExistence type="predicted"/>
<protein>
    <recommendedName>
        <fullName evidence="4">Integral membrane protein</fullName>
    </recommendedName>
</protein>
<evidence type="ECO:0000256" key="1">
    <source>
        <dbReference type="SAM" id="Phobius"/>
    </source>
</evidence>
<evidence type="ECO:0000313" key="3">
    <source>
        <dbReference type="Proteomes" id="UP000195755"/>
    </source>
</evidence>
<dbReference type="Proteomes" id="UP000195755">
    <property type="component" value="Chromosome"/>
</dbReference>
<keyword evidence="1" id="KW-0472">Membrane</keyword>
<dbReference type="AlphaFoldDB" id="A0A1Z2LE71"/>
<dbReference type="RefSeq" id="WP_087930111.1">
    <property type="nucleotide sequence ID" value="NZ_CP021744.1"/>
</dbReference>
<name>A0A1Z2LE71_9ACTN</name>
<feature type="transmembrane region" description="Helical" evidence="1">
    <location>
        <begin position="194"/>
        <end position="220"/>
    </location>
</feature>
<gene>
    <name evidence="2" type="ORF">SMD11_6945</name>
</gene>
<dbReference type="OrthoDB" id="3212416at2"/>
<keyword evidence="1" id="KW-1133">Transmembrane helix</keyword>
<sequence length="243" mass="25879">MTSLRGRKSATLAGIALLPTAVIPLVLTGEFPVLFPCWSASPEQLAVWFAANHDAVLVQNFAFSLSLILLVWFAAGLAERLRVSPQPSLSGQLITPLAIVVAAAYLVCNSLWTMAVVGVRTVPMSDALIAYSARAAIVVWLIAEPVCAAVLFAAAVAIFRAQVLPQWLAWSALVIAVPNLLVTFAVLVKDGWLAPISLATLLPFNLFMLWAVAAAVRMLFPDVSAPASRGTARGERPRGEQPI</sequence>
<keyword evidence="1" id="KW-0812">Transmembrane</keyword>
<feature type="transmembrane region" description="Helical" evidence="1">
    <location>
        <begin position="61"/>
        <end position="81"/>
    </location>
</feature>
<organism evidence="2 3">
    <name type="scientific">Streptomyces albireticuli</name>
    <dbReference type="NCBI Taxonomy" id="1940"/>
    <lineage>
        <taxon>Bacteria</taxon>
        <taxon>Bacillati</taxon>
        <taxon>Actinomycetota</taxon>
        <taxon>Actinomycetes</taxon>
        <taxon>Kitasatosporales</taxon>
        <taxon>Streptomycetaceae</taxon>
        <taxon>Streptomyces</taxon>
    </lineage>
</organism>